<sequence>MKKLLLIIGGGLLLIIVLGLVGKDSSTDQASIQTPPEKQELVAEATTKPAFEYEILARVENKADENISILIKPGETNPEGIAEEVQKSCKKKCNVTLYDDKKAFDLDAEYTKMLSYDYTVEQRETWKKKNTVFLADHMVATVGYAFGPYKEYPLKDSYYKELKGEK</sequence>
<reference evidence="1 2" key="1">
    <citation type="journal article" date="2015" name="Nature">
        <title>rRNA introns, odd ribosomes, and small enigmatic genomes across a large radiation of phyla.</title>
        <authorList>
            <person name="Brown C.T."/>
            <person name="Hug L.A."/>
            <person name="Thomas B.C."/>
            <person name="Sharon I."/>
            <person name="Castelle C.J."/>
            <person name="Singh A."/>
            <person name="Wilkins M.J."/>
            <person name="Williams K.H."/>
            <person name="Banfield J.F."/>
        </authorList>
    </citation>
    <scope>NUCLEOTIDE SEQUENCE [LARGE SCALE GENOMIC DNA]</scope>
</reference>
<name>A0A0G1RUH6_9BACT</name>
<organism evidence="1 2">
    <name type="scientific">Candidatus Beckwithbacteria bacterium GW2011_GWB1_47_15</name>
    <dbReference type="NCBI Taxonomy" id="1618371"/>
    <lineage>
        <taxon>Bacteria</taxon>
        <taxon>Candidatus Beckwithiibacteriota</taxon>
    </lineage>
</organism>
<dbReference type="Proteomes" id="UP000033860">
    <property type="component" value="Unassembled WGS sequence"/>
</dbReference>
<evidence type="ECO:0000313" key="2">
    <source>
        <dbReference type="Proteomes" id="UP000033860"/>
    </source>
</evidence>
<gene>
    <name evidence="1" type="ORF">UX85_C0007G0033</name>
</gene>
<dbReference type="AlphaFoldDB" id="A0A0G1RUH6"/>
<evidence type="ECO:0000313" key="1">
    <source>
        <dbReference type="EMBL" id="KKU60746.1"/>
    </source>
</evidence>
<dbReference type="EMBL" id="LCNT01000007">
    <property type="protein sequence ID" value="KKU60746.1"/>
    <property type="molecule type" value="Genomic_DNA"/>
</dbReference>
<proteinExistence type="predicted"/>
<accession>A0A0G1RUH6</accession>
<comment type="caution">
    <text evidence="1">The sequence shown here is derived from an EMBL/GenBank/DDBJ whole genome shotgun (WGS) entry which is preliminary data.</text>
</comment>
<protein>
    <submittedName>
        <fullName evidence="1">Uncharacterized protein</fullName>
    </submittedName>
</protein>